<protein>
    <recommendedName>
        <fullName evidence="3">Erythromycin esterase</fullName>
    </recommendedName>
</protein>
<reference evidence="2" key="1">
    <citation type="journal article" date="2019" name="Int. J. Syst. Evol. Microbiol.">
        <title>The Global Catalogue of Microorganisms (GCM) 10K type strain sequencing project: providing services to taxonomists for standard genome sequencing and annotation.</title>
        <authorList>
            <consortium name="The Broad Institute Genomics Platform"/>
            <consortium name="The Broad Institute Genome Sequencing Center for Infectious Disease"/>
            <person name="Wu L."/>
            <person name="Ma J."/>
        </authorList>
    </citation>
    <scope>NUCLEOTIDE SEQUENCE [LARGE SCALE GENOMIC DNA]</scope>
    <source>
        <strain evidence="2">JCM 17917</strain>
    </source>
</reference>
<dbReference type="Proteomes" id="UP001501844">
    <property type="component" value="Unassembled WGS sequence"/>
</dbReference>
<gene>
    <name evidence="1" type="ORF">GCM10023183_27690</name>
</gene>
<dbReference type="Gene3D" id="3.30.1870.10">
    <property type="entry name" value="EreA-like, domain 2"/>
    <property type="match status" value="1"/>
</dbReference>
<comment type="caution">
    <text evidence="1">The sequence shown here is derived from an EMBL/GenBank/DDBJ whole genome shotgun (WGS) entry which is preliminary data.</text>
</comment>
<dbReference type="Gene3D" id="3.40.1660.10">
    <property type="entry name" value="EreA-like (biosynthetic domain)"/>
    <property type="match status" value="1"/>
</dbReference>
<evidence type="ECO:0000313" key="2">
    <source>
        <dbReference type="Proteomes" id="UP001501844"/>
    </source>
</evidence>
<proteinExistence type="predicted"/>
<keyword evidence="2" id="KW-1185">Reference proteome</keyword>
<organism evidence="1 2">
    <name type="scientific">Nibribacter koreensis</name>
    <dbReference type="NCBI Taxonomy" id="1084519"/>
    <lineage>
        <taxon>Bacteria</taxon>
        <taxon>Pseudomonadati</taxon>
        <taxon>Bacteroidota</taxon>
        <taxon>Cytophagia</taxon>
        <taxon>Cytophagales</taxon>
        <taxon>Hymenobacteraceae</taxon>
        <taxon>Nibribacter</taxon>
    </lineage>
</organism>
<accession>A0ABP8FSF5</accession>
<dbReference type="Gene3D" id="1.20.1440.30">
    <property type="entry name" value="Biosynthetic Protein domain"/>
    <property type="match status" value="1"/>
</dbReference>
<dbReference type="SUPFAM" id="SSF159501">
    <property type="entry name" value="EreA/ChaN-like"/>
    <property type="match status" value="1"/>
</dbReference>
<dbReference type="RefSeq" id="WP_345167282.1">
    <property type="nucleotide sequence ID" value="NZ_BAABGX010000002.1"/>
</dbReference>
<name>A0ABP8FSF5_9BACT</name>
<sequence>MKKVLKRIALFVVLTPVVLVLLATVGYFTYRLVAVGGESTPHQAYLAKYKEEITPAQDPAFSIFDSAFYQNQVFFLGEAHGTAKPQELDFALVKHLNQKVNMRHYLAEVDYSQAHYLNQYLLTGDEKNLDVVFQFWARLNAQWGNQDFMNKIKKIRAYNQTLPEAQRISIVGVDRVQDPETLHRHLKELVATLPTSQNPLQDSLRLLTMTDTLDTGTLARMAKQLISKDSASLTFELRHTLQNAVYYTDRTKRDSVMYLNLNTLVQSKGLQNEKFYGMWGMFHAIPVQVERGTPFAYLLQHANSPFKNKAVSIGVYTLDSESMMPTAGLPSFVDKSQRFVNTSMTNNDGPLVFVNGIKDLRAVTKENSMTLFKTNAPGTPYKNSARLASFKVLMPNQSIAFKQENTGLADVFQYICLVRNSRATTPVELKQL</sequence>
<evidence type="ECO:0000313" key="1">
    <source>
        <dbReference type="EMBL" id="GAA4310071.1"/>
    </source>
</evidence>
<evidence type="ECO:0008006" key="3">
    <source>
        <dbReference type="Google" id="ProtNLM"/>
    </source>
</evidence>
<dbReference type="EMBL" id="BAABGX010000002">
    <property type="protein sequence ID" value="GAA4310071.1"/>
    <property type="molecule type" value="Genomic_DNA"/>
</dbReference>